<keyword evidence="3" id="KW-1185">Reference proteome</keyword>
<protein>
    <recommendedName>
        <fullName evidence="4">Regulatory protein zeste</fullName>
    </recommendedName>
</protein>
<name>A0AAD9V6G0_ACRCE</name>
<dbReference type="EMBL" id="JARQWQ010000027">
    <property type="protein sequence ID" value="KAK2563043.1"/>
    <property type="molecule type" value="Genomic_DNA"/>
</dbReference>
<feature type="compositionally biased region" description="Basic and acidic residues" evidence="1">
    <location>
        <begin position="157"/>
        <end position="172"/>
    </location>
</feature>
<proteinExistence type="predicted"/>
<accession>A0AAD9V6G0</accession>
<evidence type="ECO:0000313" key="3">
    <source>
        <dbReference type="Proteomes" id="UP001249851"/>
    </source>
</evidence>
<comment type="caution">
    <text evidence="2">The sequence shown here is derived from an EMBL/GenBank/DDBJ whole genome shotgun (WGS) entry which is preliminary data.</text>
</comment>
<evidence type="ECO:0008006" key="4">
    <source>
        <dbReference type="Google" id="ProtNLM"/>
    </source>
</evidence>
<evidence type="ECO:0000256" key="1">
    <source>
        <dbReference type="SAM" id="MobiDB-lite"/>
    </source>
</evidence>
<evidence type="ECO:0000313" key="2">
    <source>
        <dbReference type="EMBL" id="KAK2563043.1"/>
    </source>
</evidence>
<organism evidence="2 3">
    <name type="scientific">Acropora cervicornis</name>
    <name type="common">Staghorn coral</name>
    <dbReference type="NCBI Taxonomy" id="6130"/>
    <lineage>
        <taxon>Eukaryota</taxon>
        <taxon>Metazoa</taxon>
        <taxon>Cnidaria</taxon>
        <taxon>Anthozoa</taxon>
        <taxon>Hexacorallia</taxon>
        <taxon>Scleractinia</taxon>
        <taxon>Astrocoeniina</taxon>
        <taxon>Acroporidae</taxon>
        <taxon>Acropora</taxon>
    </lineage>
</organism>
<dbReference type="AlphaFoldDB" id="A0AAD9V6G0"/>
<gene>
    <name evidence="2" type="ORF">P5673_014053</name>
</gene>
<reference evidence="2" key="2">
    <citation type="journal article" date="2023" name="Science">
        <title>Genomic signatures of disease resistance in endangered staghorn corals.</title>
        <authorList>
            <person name="Vollmer S.V."/>
            <person name="Selwyn J.D."/>
            <person name="Despard B.A."/>
            <person name="Roesel C.L."/>
        </authorList>
    </citation>
    <scope>NUCLEOTIDE SEQUENCE</scope>
    <source>
        <strain evidence="2">K2</strain>
    </source>
</reference>
<reference evidence="2" key="1">
    <citation type="journal article" date="2023" name="G3 (Bethesda)">
        <title>Whole genome assembly and annotation of the endangered Caribbean coral Acropora cervicornis.</title>
        <authorList>
            <person name="Selwyn J.D."/>
            <person name="Vollmer S.V."/>
        </authorList>
    </citation>
    <scope>NUCLEOTIDE SEQUENCE</scope>
    <source>
        <strain evidence="2">K2</strain>
    </source>
</reference>
<dbReference type="Proteomes" id="UP001249851">
    <property type="component" value="Unassembled WGS sequence"/>
</dbReference>
<sequence>MIVLAAFSSKVTKKAKQEAWKTIRTQLNGVGANIDGAKTLRDVLWANIRLSTLEKVTESKKTGSGGRGELTELHEPVLDILGRESANIEPVKVEDSDIVFGEKIIVTTTPSAESGIGSYTAETGNGEKVEVRRHNLAGSLQMPPKQAVVEAPTPTKIRREALPSARKRDAPKAKGKSSSATEDNVLRLKKKKLQLENIKLRLEMKRLRKDLEK</sequence>
<feature type="region of interest" description="Disordered" evidence="1">
    <location>
        <begin position="144"/>
        <end position="185"/>
    </location>
</feature>